<dbReference type="AlphaFoldDB" id="A0A4R5LSR7"/>
<evidence type="ECO:0000313" key="2">
    <source>
        <dbReference type="EMBL" id="TDG13975.1"/>
    </source>
</evidence>
<keyword evidence="3" id="KW-1185">Reference proteome</keyword>
<accession>A0A4R5LSR7</accession>
<name>A0A4R5LSR7_9GAMM</name>
<feature type="region of interest" description="Disordered" evidence="1">
    <location>
        <begin position="1"/>
        <end position="74"/>
    </location>
</feature>
<comment type="caution">
    <text evidence="2">The sequence shown here is derived from an EMBL/GenBank/DDBJ whole genome shotgun (WGS) entry which is preliminary data.</text>
</comment>
<reference evidence="2 3" key="1">
    <citation type="submission" date="2019-03" db="EMBL/GenBank/DDBJ databases">
        <title>Seongchinamella monodicae gen. nov., sp. nov., a novel member of the Gammaproteobacteria isolated from a tidal mudflat of beach.</title>
        <authorList>
            <person name="Yang H.G."/>
            <person name="Kang J.W."/>
            <person name="Lee S.D."/>
        </authorList>
    </citation>
    <scope>NUCLEOTIDE SEQUENCE [LARGE SCALE GENOMIC DNA]</scope>
    <source>
        <strain evidence="2 3">GH4-78</strain>
    </source>
</reference>
<organism evidence="2 3">
    <name type="scientific">Seongchinamella unica</name>
    <dbReference type="NCBI Taxonomy" id="2547392"/>
    <lineage>
        <taxon>Bacteria</taxon>
        <taxon>Pseudomonadati</taxon>
        <taxon>Pseudomonadota</taxon>
        <taxon>Gammaproteobacteria</taxon>
        <taxon>Cellvibrionales</taxon>
        <taxon>Halieaceae</taxon>
        <taxon>Seongchinamella</taxon>
    </lineage>
</organism>
<sequence>MNKYKGHSHPDRVSFRERLMKNAQKKDSESRERQIREEERLSEHYKTKARTEMSLTEARAELEKQRPGTQSYRDAFRRELDARLREEGAA</sequence>
<evidence type="ECO:0000256" key="1">
    <source>
        <dbReference type="SAM" id="MobiDB-lite"/>
    </source>
</evidence>
<dbReference type="RefSeq" id="WP_133212481.1">
    <property type="nucleotide sequence ID" value="NZ_SMSE01000002.1"/>
</dbReference>
<feature type="compositionally biased region" description="Basic and acidic residues" evidence="1">
    <location>
        <begin position="8"/>
        <end position="51"/>
    </location>
</feature>
<evidence type="ECO:0000313" key="3">
    <source>
        <dbReference type="Proteomes" id="UP000295554"/>
    </source>
</evidence>
<proteinExistence type="predicted"/>
<protein>
    <submittedName>
        <fullName evidence="2">Uncharacterized protein</fullName>
    </submittedName>
</protein>
<dbReference type="Proteomes" id="UP000295554">
    <property type="component" value="Unassembled WGS sequence"/>
</dbReference>
<gene>
    <name evidence="2" type="ORF">E2F43_10805</name>
</gene>
<dbReference type="EMBL" id="SMSE01000002">
    <property type="protein sequence ID" value="TDG13975.1"/>
    <property type="molecule type" value="Genomic_DNA"/>
</dbReference>